<gene>
    <name evidence="1" type="ORF">LEP1GSC060_3916</name>
</gene>
<evidence type="ECO:0000313" key="2">
    <source>
        <dbReference type="Proteomes" id="UP000012313"/>
    </source>
</evidence>
<accession>N1WHP1</accession>
<comment type="caution">
    <text evidence="1">The sequence shown here is derived from an EMBL/GenBank/DDBJ whole genome shotgun (WGS) entry which is preliminary data.</text>
</comment>
<evidence type="ECO:0000313" key="1">
    <source>
        <dbReference type="EMBL" id="EMY78445.1"/>
    </source>
</evidence>
<name>N1WHP1_9LEPT</name>
<organism evidence="1 2">
    <name type="scientific">Leptospira weilii serovar Ranarum str. ICFT</name>
    <dbReference type="NCBI Taxonomy" id="1218598"/>
    <lineage>
        <taxon>Bacteria</taxon>
        <taxon>Pseudomonadati</taxon>
        <taxon>Spirochaetota</taxon>
        <taxon>Spirochaetia</taxon>
        <taxon>Leptospirales</taxon>
        <taxon>Leptospiraceae</taxon>
        <taxon>Leptospira</taxon>
    </lineage>
</organism>
<proteinExistence type="predicted"/>
<dbReference type="Proteomes" id="UP000012313">
    <property type="component" value="Unassembled WGS sequence"/>
</dbReference>
<dbReference type="EMBL" id="AOHC02000021">
    <property type="protein sequence ID" value="EMY78445.1"/>
    <property type="molecule type" value="Genomic_DNA"/>
</dbReference>
<sequence>MKRSFLKVTLEFYNFLNLLVRNFNQECEKILISRFRREVSKR</sequence>
<protein>
    <submittedName>
        <fullName evidence="1">Uncharacterized protein</fullName>
    </submittedName>
</protein>
<dbReference type="AlphaFoldDB" id="N1WHP1"/>
<reference evidence="1" key="1">
    <citation type="submission" date="2013-03" db="EMBL/GenBank/DDBJ databases">
        <authorList>
            <person name="Harkins D.M."/>
            <person name="Durkin A.S."/>
            <person name="Brinkac L.M."/>
            <person name="Haft D.H."/>
            <person name="Selengut J.D."/>
            <person name="Sanka R."/>
            <person name="DePew J."/>
            <person name="Purushe J."/>
            <person name="Hartskeerl R.A."/>
            <person name="Ahmed A."/>
            <person name="van der Linden H."/>
            <person name="Goris M.G.A."/>
            <person name="Vinetz J.M."/>
            <person name="Sutton G.G."/>
            <person name="Nierman W.C."/>
            <person name="Fouts D.E."/>
        </authorList>
    </citation>
    <scope>NUCLEOTIDE SEQUENCE [LARGE SCALE GENOMIC DNA]</scope>
    <source>
        <strain evidence="1">ICFT</strain>
    </source>
</reference>
<keyword evidence="2" id="KW-1185">Reference proteome</keyword>